<organism evidence="2 3">
    <name type="scientific">Citrus clementina</name>
    <name type="common">Clementine</name>
    <name type="synonym">Citrus deliciosa x Citrus sinensis</name>
    <dbReference type="NCBI Taxonomy" id="85681"/>
    <lineage>
        <taxon>Eukaryota</taxon>
        <taxon>Viridiplantae</taxon>
        <taxon>Streptophyta</taxon>
        <taxon>Embryophyta</taxon>
        <taxon>Tracheophyta</taxon>
        <taxon>Spermatophyta</taxon>
        <taxon>Magnoliopsida</taxon>
        <taxon>eudicotyledons</taxon>
        <taxon>Gunneridae</taxon>
        <taxon>Pentapetalae</taxon>
        <taxon>rosids</taxon>
        <taxon>malvids</taxon>
        <taxon>Sapindales</taxon>
        <taxon>Rutaceae</taxon>
        <taxon>Aurantioideae</taxon>
        <taxon>Citrus</taxon>
    </lineage>
</organism>
<keyword evidence="1" id="KW-1133">Transmembrane helix</keyword>
<name>V4VMF5_CITCL</name>
<dbReference type="PANTHER" id="PTHR37251:SF1">
    <property type="entry name" value="MITOCHONDRIAL IMPORT RECEPTOR SUBUNIT TOM5 HOMOLOG"/>
    <property type="match status" value="1"/>
</dbReference>
<dbReference type="InterPro" id="IPR034553">
    <property type="entry name" value="TOM5_viridi"/>
</dbReference>
<dbReference type="PANTHER" id="PTHR37251">
    <property type="entry name" value="MITOCHONDRIAL IMPORT RECEPTOR SUBUNIT TOM5 HOMOLOG"/>
    <property type="match status" value="1"/>
</dbReference>
<dbReference type="GO" id="GO:0005742">
    <property type="term" value="C:mitochondrial outer membrane translocase complex"/>
    <property type="evidence" value="ECO:0007669"/>
    <property type="project" value="InterPro"/>
</dbReference>
<evidence type="ECO:0000256" key="1">
    <source>
        <dbReference type="SAM" id="Phobius"/>
    </source>
</evidence>
<reference evidence="2 3" key="1">
    <citation type="submission" date="2013-10" db="EMBL/GenBank/DDBJ databases">
        <authorList>
            <consortium name="International Citrus Genome Consortium"/>
            <person name="Jenkins J."/>
            <person name="Schmutz J."/>
            <person name="Prochnik S."/>
            <person name="Rokhsar D."/>
            <person name="Gmitter F."/>
            <person name="Ollitrault P."/>
            <person name="Machado M."/>
            <person name="Talon M."/>
            <person name="Wincker P."/>
            <person name="Jaillon O."/>
            <person name="Morgante M."/>
        </authorList>
    </citation>
    <scope>NUCLEOTIDE SEQUENCE</scope>
    <source>
        <strain evidence="3">cv. Clemenules</strain>
    </source>
</reference>
<evidence type="ECO:0000313" key="2">
    <source>
        <dbReference type="EMBL" id="ESR54009.1"/>
    </source>
</evidence>
<sequence length="45" mass="5259">MADSVVSLEKVKAFWHSQVHDEEKWALNAVRFLSISSFLVFFFLV</sequence>
<dbReference type="AlphaFoldDB" id="V4VMF5"/>
<accession>V4VMF5</accession>
<dbReference type="Gramene" id="ESR54009">
    <property type="protein sequence ID" value="ESR54009"/>
    <property type="gene ID" value="CICLE_v10023235mg"/>
</dbReference>
<keyword evidence="3" id="KW-1185">Reference proteome</keyword>
<gene>
    <name evidence="2" type="ORF">CICLE_v10023235mg</name>
</gene>
<dbReference type="EMBL" id="KI536661">
    <property type="protein sequence ID" value="ESR54009.1"/>
    <property type="molecule type" value="Genomic_DNA"/>
</dbReference>
<keyword evidence="1" id="KW-0472">Membrane</keyword>
<proteinExistence type="predicted"/>
<feature type="transmembrane region" description="Helical" evidence="1">
    <location>
        <begin position="25"/>
        <end position="44"/>
    </location>
</feature>
<protein>
    <submittedName>
        <fullName evidence="2">Uncharacterized protein</fullName>
    </submittedName>
</protein>
<dbReference type="Proteomes" id="UP000030687">
    <property type="component" value="Unassembled WGS sequence"/>
</dbReference>
<dbReference type="KEGG" id="cic:CICLE_v10023235mg"/>
<evidence type="ECO:0000313" key="3">
    <source>
        <dbReference type="Proteomes" id="UP000030687"/>
    </source>
</evidence>
<keyword evidence="1" id="KW-0812">Transmembrane</keyword>